<reference evidence="9" key="1">
    <citation type="submission" date="2017-01" db="EMBL/GenBank/DDBJ databases">
        <authorList>
            <person name="Varghese N."/>
            <person name="Submissions S."/>
        </authorList>
    </citation>
    <scope>NUCLEOTIDE SEQUENCE [LARGE SCALE GENOMIC DNA]</scope>
    <source>
        <strain evidence="9">ATCC 12950</strain>
    </source>
</reference>
<evidence type="ECO:0000256" key="2">
    <source>
        <dbReference type="ARBA" id="ARBA00022801"/>
    </source>
</evidence>
<evidence type="ECO:0000256" key="3">
    <source>
        <dbReference type="ARBA" id="ARBA00023295"/>
    </source>
</evidence>
<protein>
    <submittedName>
        <fullName evidence="8">Beta-xylosidase</fullName>
    </submittedName>
</protein>
<keyword evidence="9" id="KW-1185">Reference proteome</keyword>
<dbReference type="STRING" id="58117.SAMN05421833_12793"/>
<evidence type="ECO:0000259" key="7">
    <source>
        <dbReference type="Pfam" id="PF17851"/>
    </source>
</evidence>
<dbReference type="InterPro" id="IPR006710">
    <property type="entry name" value="Glyco_hydro_43"/>
</dbReference>
<dbReference type="InterPro" id="IPR051795">
    <property type="entry name" value="Glycosyl_Hydrlase_43"/>
</dbReference>
<dbReference type="Pfam" id="PF04616">
    <property type="entry name" value="Glyco_hydro_43"/>
    <property type="match status" value="1"/>
</dbReference>
<dbReference type="PANTHER" id="PTHR42812:SF12">
    <property type="entry name" value="BETA-XYLOSIDASE-RELATED"/>
    <property type="match status" value="1"/>
</dbReference>
<dbReference type="AlphaFoldDB" id="A0A1N7GBV8"/>
<dbReference type="GO" id="GO:0005975">
    <property type="term" value="P:carbohydrate metabolic process"/>
    <property type="evidence" value="ECO:0007669"/>
    <property type="project" value="InterPro"/>
</dbReference>
<feature type="active site" description="Proton donor" evidence="4">
    <location>
        <position position="174"/>
    </location>
</feature>
<feature type="site" description="Important for catalytic activity, responsible for pKa modulation of the active site Glu and correct orientation of both the proton donor and substrate" evidence="5">
    <location>
        <position position="120"/>
    </location>
</feature>
<dbReference type="OrthoDB" id="9801455at2"/>
<dbReference type="RefSeq" id="WP_076440258.1">
    <property type="nucleotide sequence ID" value="NZ_FTNI01000027.1"/>
</dbReference>
<dbReference type="PANTHER" id="PTHR42812">
    <property type="entry name" value="BETA-XYLOSIDASE"/>
    <property type="match status" value="1"/>
</dbReference>
<proteinExistence type="inferred from homology"/>
<evidence type="ECO:0000313" key="8">
    <source>
        <dbReference type="EMBL" id="SIS10057.1"/>
    </source>
</evidence>
<dbReference type="InterPro" id="IPR041542">
    <property type="entry name" value="GH43_C2"/>
</dbReference>
<evidence type="ECO:0000313" key="9">
    <source>
        <dbReference type="Proteomes" id="UP000186096"/>
    </source>
</evidence>
<evidence type="ECO:0000256" key="4">
    <source>
        <dbReference type="PIRSR" id="PIRSR606710-1"/>
    </source>
</evidence>
<feature type="active site" description="Proton acceptor" evidence="4">
    <location>
        <position position="13"/>
    </location>
</feature>
<dbReference type="InterPro" id="IPR023296">
    <property type="entry name" value="Glyco_hydro_beta-prop_sf"/>
</dbReference>
<organism evidence="8 9">
    <name type="scientific">Microbispora rosea</name>
    <dbReference type="NCBI Taxonomy" id="58117"/>
    <lineage>
        <taxon>Bacteria</taxon>
        <taxon>Bacillati</taxon>
        <taxon>Actinomycetota</taxon>
        <taxon>Actinomycetes</taxon>
        <taxon>Streptosporangiales</taxon>
        <taxon>Streptosporangiaceae</taxon>
        <taxon>Microbispora</taxon>
    </lineage>
</organism>
<dbReference type="SUPFAM" id="SSF49899">
    <property type="entry name" value="Concanavalin A-like lectins/glucanases"/>
    <property type="match status" value="1"/>
</dbReference>
<dbReference type="Gene3D" id="2.60.120.200">
    <property type="match status" value="1"/>
</dbReference>
<keyword evidence="3 6" id="KW-0326">Glycosidase</keyword>
<dbReference type="GO" id="GO:0004553">
    <property type="term" value="F:hydrolase activity, hydrolyzing O-glycosyl compounds"/>
    <property type="evidence" value="ECO:0007669"/>
    <property type="project" value="InterPro"/>
</dbReference>
<dbReference type="InterPro" id="IPR013320">
    <property type="entry name" value="ConA-like_dom_sf"/>
</dbReference>
<dbReference type="SUPFAM" id="SSF75005">
    <property type="entry name" value="Arabinanase/levansucrase/invertase"/>
    <property type="match status" value="1"/>
</dbReference>
<dbReference type="CDD" id="cd18617">
    <property type="entry name" value="GH43_XynB-like"/>
    <property type="match status" value="1"/>
</dbReference>
<dbReference type="Gene3D" id="2.115.10.20">
    <property type="entry name" value="Glycosyl hydrolase domain, family 43"/>
    <property type="match status" value="1"/>
</dbReference>
<sequence length="491" mass="52707">MVVNPVIPGFHPDPSVCQVGDDYYLACSSFEYYPGVPIFHSRDLTAWTQIGNALDRPSQLRLVTAPSSGGIYAPTLRHHDGLFLLMTTNVSDRGHFIVTARDPAGPWSDPIVVDDLPGVDPDLAWDETGTCWCTYATFGAEAGTIMQVPIDPLRGKILDAPRPLWSGTGLAAPEAPHLYRIDGNWYLLIAEGGTARGHAVSVARAPTATGPFQGCPANPVLSHRSTSSPIQNTGHGDLVRAPDGSWQMLLLGVRPRGVTPGYHVLGRETFLTPVRWVDGWPQPAPVSPGGPAVGVHERDHFDGTTLGPQWLSIRHRPPHAYSLDARPSWLTLHAGAGSLDDPLPTFAGRRQQHTTCRVRVRMDPGSGCGGLAVRLDEHHHYRIEATADNVRCLARIGPLAQPVATRPVDADGPIVLGIDIVPGPASDAVGTPPDVVRLGVEEDGRFTPFAELDGRYLSTEVAGGYTGRVIGVYAAEGVVAFDWYEYTGTAD</sequence>
<feature type="domain" description="Beta-xylosidase C-terminal Concanavalin A-like" evidence="7">
    <location>
        <begin position="298"/>
        <end position="487"/>
    </location>
</feature>
<gene>
    <name evidence="8" type="ORF">SAMN05421833_12793</name>
</gene>
<dbReference type="Proteomes" id="UP000186096">
    <property type="component" value="Unassembled WGS sequence"/>
</dbReference>
<evidence type="ECO:0000256" key="5">
    <source>
        <dbReference type="PIRSR" id="PIRSR606710-2"/>
    </source>
</evidence>
<dbReference type="EMBL" id="FTNI01000027">
    <property type="protein sequence ID" value="SIS10057.1"/>
    <property type="molecule type" value="Genomic_DNA"/>
</dbReference>
<name>A0A1N7GBV8_9ACTN</name>
<evidence type="ECO:0000256" key="1">
    <source>
        <dbReference type="ARBA" id="ARBA00009865"/>
    </source>
</evidence>
<evidence type="ECO:0000256" key="6">
    <source>
        <dbReference type="RuleBase" id="RU361187"/>
    </source>
</evidence>
<comment type="similarity">
    <text evidence="1 6">Belongs to the glycosyl hydrolase 43 family.</text>
</comment>
<accession>A0A1N7GBV8</accession>
<keyword evidence="2 6" id="KW-0378">Hydrolase</keyword>
<dbReference type="Pfam" id="PF17851">
    <property type="entry name" value="GH43_C2"/>
    <property type="match status" value="1"/>
</dbReference>